<dbReference type="InterPro" id="IPR003482">
    <property type="entry name" value="Whib"/>
</dbReference>
<keyword evidence="3 11" id="KW-0004">4Fe-4S</keyword>
<feature type="binding site" evidence="11">
    <location>
        <position position="41"/>
    </location>
    <ligand>
        <name>[4Fe-4S] cluster</name>
        <dbReference type="ChEBI" id="CHEBI:49883"/>
    </ligand>
</feature>
<evidence type="ECO:0000259" key="12">
    <source>
        <dbReference type="PROSITE" id="PS51674"/>
    </source>
</evidence>
<keyword evidence="8 11" id="KW-0238">DNA-binding</keyword>
<evidence type="ECO:0000256" key="8">
    <source>
        <dbReference type="ARBA" id="ARBA00023125"/>
    </source>
</evidence>
<keyword evidence="10 11" id="KW-0804">Transcription</keyword>
<protein>
    <recommendedName>
        <fullName evidence="11">Transcriptional regulator WhiB</fullName>
    </recommendedName>
</protein>
<proteinExistence type="inferred from homology"/>
<comment type="caution">
    <text evidence="13">The sequence shown here is derived from an EMBL/GenBank/DDBJ whole genome shotgun (WGS) entry which is preliminary data.</text>
</comment>
<feature type="binding site" evidence="11">
    <location>
        <position position="47"/>
    </location>
    <ligand>
        <name>[4Fe-4S] cluster</name>
        <dbReference type="ChEBI" id="CHEBI:49883"/>
    </ligand>
</feature>
<keyword evidence="14" id="KW-1185">Reference proteome</keyword>
<dbReference type="Pfam" id="PF02467">
    <property type="entry name" value="Whib"/>
    <property type="match status" value="1"/>
</dbReference>
<gene>
    <name evidence="11" type="primary">whiB</name>
    <name evidence="13" type="ORF">ABEU20_002783</name>
</gene>
<feature type="binding site" evidence="11">
    <location>
        <position position="38"/>
    </location>
    <ligand>
        <name>[4Fe-4S] cluster</name>
        <dbReference type="ChEBI" id="CHEBI:49883"/>
    </ligand>
</feature>
<dbReference type="HAMAP" id="MF_01479">
    <property type="entry name" value="WhiB"/>
    <property type="match status" value="1"/>
</dbReference>
<evidence type="ECO:0000256" key="5">
    <source>
        <dbReference type="ARBA" id="ARBA00023004"/>
    </source>
</evidence>
<keyword evidence="4 11" id="KW-0479">Metal-binding</keyword>
<evidence type="ECO:0000256" key="10">
    <source>
        <dbReference type="ARBA" id="ARBA00023163"/>
    </source>
</evidence>
<evidence type="ECO:0000256" key="6">
    <source>
        <dbReference type="ARBA" id="ARBA00023014"/>
    </source>
</evidence>
<evidence type="ECO:0000256" key="2">
    <source>
        <dbReference type="ARBA" id="ARBA00006597"/>
    </source>
</evidence>
<comment type="PTM">
    <text evidence="11">Upon Fe-S cluster removal intramolecular disulfide bonds are formed.</text>
</comment>
<feature type="domain" description="4Fe-4S Wbl-type" evidence="12">
    <location>
        <begin position="14"/>
        <end position="71"/>
    </location>
</feature>
<sequence>MSGSVRLIEEQTTPCRAGDPDLWFSPVPADLERAKRRCGGCPIRSGCLSGALERGEPWGVWGGEILHRGVVVARKRSRGRPRSTTGTCRTVVA</sequence>
<keyword evidence="6 11" id="KW-0411">Iron-sulfur</keyword>
<evidence type="ECO:0000256" key="4">
    <source>
        <dbReference type="ARBA" id="ARBA00022723"/>
    </source>
</evidence>
<comment type="PTM">
    <text evidence="11">The Fe-S cluster can be nitrosylated by nitric oxide (NO).</text>
</comment>
<evidence type="ECO:0000313" key="13">
    <source>
        <dbReference type="EMBL" id="MFM1724206.1"/>
    </source>
</evidence>
<comment type="subcellular location">
    <subcellularLocation>
        <location evidence="1 11">Cytoplasm</location>
    </subcellularLocation>
</comment>
<evidence type="ECO:0000313" key="14">
    <source>
        <dbReference type="Proteomes" id="UP001629745"/>
    </source>
</evidence>
<feature type="binding site" evidence="11">
    <location>
        <position position="15"/>
    </location>
    <ligand>
        <name>[4Fe-4S] cluster</name>
        <dbReference type="ChEBI" id="CHEBI:49883"/>
    </ligand>
</feature>
<dbReference type="PROSITE" id="PS51674">
    <property type="entry name" value="4FE4S_WBL"/>
    <property type="match status" value="1"/>
</dbReference>
<keyword evidence="11" id="KW-0963">Cytoplasm</keyword>
<comment type="similarity">
    <text evidence="2 11">Belongs to the WhiB family.</text>
</comment>
<dbReference type="InterPro" id="IPR034768">
    <property type="entry name" value="4FE4S_WBL"/>
</dbReference>
<comment type="cofactor">
    <cofactor evidence="11">
        <name>[4Fe-4S] cluster</name>
        <dbReference type="ChEBI" id="CHEBI:49883"/>
    </cofactor>
    <text evidence="11">Binds 1 [4Fe-4S] cluster per subunit. Following nitrosylation of the [4Fe-4S] cluster binds 1 [4Fe-8(NO)] cluster per subunit.</text>
</comment>
<evidence type="ECO:0000256" key="3">
    <source>
        <dbReference type="ARBA" id="ARBA00022485"/>
    </source>
</evidence>
<dbReference type="Proteomes" id="UP001629745">
    <property type="component" value="Unassembled WGS sequence"/>
</dbReference>
<accession>A0ABW9FF95</accession>
<organism evidence="13 14">
    <name type="scientific">Rhodococcus parequi</name>
    <dbReference type="NCBI Taxonomy" id="3137122"/>
    <lineage>
        <taxon>Bacteria</taxon>
        <taxon>Bacillati</taxon>
        <taxon>Actinomycetota</taxon>
        <taxon>Actinomycetes</taxon>
        <taxon>Mycobacteriales</taxon>
        <taxon>Nocardiaceae</taxon>
        <taxon>Rhodococcus</taxon>
    </lineage>
</organism>
<keyword evidence="9 11" id="KW-1015">Disulfide bond</keyword>
<dbReference type="PANTHER" id="PTHR38839">
    <property type="entry name" value="TRANSCRIPTIONAL REGULATOR WHID-RELATED"/>
    <property type="match status" value="1"/>
</dbReference>
<evidence type="ECO:0000256" key="1">
    <source>
        <dbReference type="ARBA" id="ARBA00004496"/>
    </source>
</evidence>
<evidence type="ECO:0000256" key="11">
    <source>
        <dbReference type="HAMAP-Rule" id="MF_01479"/>
    </source>
</evidence>
<comment type="function">
    <text evidence="11">Acts as a transcriptional regulator. Probably redox-responsive. The apo- but not holo-form probably binds DNA.</text>
</comment>
<evidence type="ECO:0000256" key="7">
    <source>
        <dbReference type="ARBA" id="ARBA00023015"/>
    </source>
</evidence>
<dbReference type="EMBL" id="JBDLNV010000004">
    <property type="protein sequence ID" value="MFM1724206.1"/>
    <property type="molecule type" value="Genomic_DNA"/>
</dbReference>
<evidence type="ECO:0000256" key="9">
    <source>
        <dbReference type="ARBA" id="ARBA00023157"/>
    </source>
</evidence>
<dbReference type="RefSeq" id="WP_420164754.1">
    <property type="nucleotide sequence ID" value="NZ_JBDLNV010000004.1"/>
</dbReference>
<keyword evidence="7 11" id="KW-0805">Transcription regulation</keyword>
<name>A0ABW9FF95_9NOCA</name>
<dbReference type="PANTHER" id="PTHR38839:SF2">
    <property type="entry name" value="TRANSCRIPTIONAL REGULATOR WHIB7-RELATED"/>
    <property type="match status" value="1"/>
</dbReference>
<reference evidence="13 14" key="1">
    <citation type="submission" date="2023-11" db="EMBL/GenBank/DDBJ databases">
        <authorList>
            <person name="Val-Calvo J."/>
            <person name="Scortti M."/>
            <person name="Vazquez-Boland J."/>
        </authorList>
    </citation>
    <scope>NUCLEOTIDE SEQUENCE [LARGE SCALE GENOMIC DNA]</scope>
    <source>
        <strain evidence="13 14">PAM 2766</strain>
    </source>
</reference>
<keyword evidence="5 11" id="KW-0408">Iron</keyword>